<keyword evidence="3" id="KW-1185">Reference proteome</keyword>
<comment type="caution">
    <text evidence="2">The sequence shown here is derived from an EMBL/GenBank/DDBJ whole genome shotgun (WGS) entry which is preliminary data.</text>
</comment>
<evidence type="ECO:0000256" key="1">
    <source>
        <dbReference type="SAM" id="MobiDB-lite"/>
    </source>
</evidence>
<evidence type="ECO:0000313" key="2">
    <source>
        <dbReference type="EMBL" id="KAL2786874.1"/>
    </source>
</evidence>
<proteinExistence type="predicted"/>
<feature type="region of interest" description="Disordered" evidence="1">
    <location>
        <begin position="56"/>
        <end position="80"/>
    </location>
</feature>
<accession>A0ABR4FUF0</accession>
<reference evidence="2 3" key="1">
    <citation type="submission" date="2024-07" db="EMBL/GenBank/DDBJ databases">
        <title>Section-level genome sequencing and comparative genomics of Aspergillus sections Usti and Cavernicolus.</title>
        <authorList>
            <consortium name="Lawrence Berkeley National Laboratory"/>
            <person name="Nybo J.L."/>
            <person name="Vesth T.C."/>
            <person name="Theobald S."/>
            <person name="Frisvad J.C."/>
            <person name="Larsen T.O."/>
            <person name="Kjaerboelling I."/>
            <person name="Rothschild-Mancinelli K."/>
            <person name="Lyhne E.K."/>
            <person name="Kogle M.E."/>
            <person name="Barry K."/>
            <person name="Clum A."/>
            <person name="Na H."/>
            <person name="Ledsgaard L."/>
            <person name="Lin J."/>
            <person name="Lipzen A."/>
            <person name="Kuo A."/>
            <person name="Riley R."/>
            <person name="Mondo S."/>
            <person name="Labutti K."/>
            <person name="Haridas S."/>
            <person name="Pangalinan J."/>
            <person name="Salamov A.A."/>
            <person name="Simmons B.A."/>
            <person name="Magnuson J.K."/>
            <person name="Chen J."/>
            <person name="Drula E."/>
            <person name="Henrissat B."/>
            <person name="Wiebenga A."/>
            <person name="Lubbers R.J."/>
            <person name="Gomes A.C."/>
            <person name="Makela M.R."/>
            <person name="Stajich J."/>
            <person name="Grigoriev I.V."/>
            <person name="Mortensen U.H."/>
            <person name="De Vries R.P."/>
            <person name="Baker S.E."/>
            <person name="Andersen M.R."/>
        </authorList>
    </citation>
    <scope>NUCLEOTIDE SEQUENCE [LARGE SCALE GENOMIC DNA]</scope>
    <source>
        <strain evidence="2 3">CBS 209.92</strain>
    </source>
</reference>
<organism evidence="2 3">
    <name type="scientific">Aspergillus keveii</name>
    <dbReference type="NCBI Taxonomy" id="714993"/>
    <lineage>
        <taxon>Eukaryota</taxon>
        <taxon>Fungi</taxon>
        <taxon>Dikarya</taxon>
        <taxon>Ascomycota</taxon>
        <taxon>Pezizomycotina</taxon>
        <taxon>Eurotiomycetes</taxon>
        <taxon>Eurotiomycetidae</taxon>
        <taxon>Eurotiales</taxon>
        <taxon>Aspergillaceae</taxon>
        <taxon>Aspergillus</taxon>
        <taxon>Aspergillus subgen. Nidulantes</taxon>
    </lineage>
</organism>
<name>A0ABR4FUF0_9EURO</name>
<protein>
    <submittedName>
        <fullName evidence="2">Uncharacterized protein</fullName>
    </submittedName>
</protein>
<dbReference type="EMBL" id="JBFTWV010000108">
    <property type="protein sequence ID" value="KAL2786874.1"/>
    <property type="molecule type" value="Genomic_DNA"/>
</dbReference>
<gene>
    <name evidence="2" type="ORF">BJX66DRAFT_20514</name>
</gene>
<evidence type="ECO:0000313" key="3">
    <source>
        <dbReference type="Proteomes" id="UP001610563"/>
    </source>
</evidence>
<dbReference type="Proteomes" id="UP001610563">
    <property type="component" value="Unassembled WGS sequence"/>
</dbReference>
<sequence length="80" mass="8640">MTFTGPIIAPSGRTFTCLQLQPKNKLAHLLAWLLASSALDVKGKIRLSSTPLELDLPLGSTSEETTHGASVKQKPTRQKI</sequence>